<sequence length="206" mass="22021">MDLSMLQDHVWLLLTLSAAAYLMGSISSAILTCRALGYPDPRTQGSSNPGATNVLRIAGKPAAALTLLGDVLKGVIPVLVARQLELGNTGAALVGLAAFFGHLYPVFFEFRGGKGVATAFGLLFVLDWRLGLVTGAAWLLVFLLTRISSLAALLAFIAMPVAAWWLIPDALAPLVLLSAVLLLRHQSNIRKLLAREELGFRAPRDH</sequence>
<dbReference type="InterPro" id="IPR003811">
    <property type="entry name" value="G3P_acylTferase_PlsY"/>
</dbReference>
<evidence type="ECO:0000256" key="7">
    <source>
        <dbReference type="ARBA" id="ARBA00023136"/>
    </source>
</evidence>
<keyword evidence="8 10" id="KW-0594">Phospholipid biosynthesis</keyword>
<dbReference type="PANTHER" id="PTHR30309:SF0">
    <property type="entry name" value="GLYCEROL-3-PHOSPHATE ACYLTRANSFERASE-RELATED"/>
    <property type="match status" value="1"/>
</dbReference>
<dbReference type="RefSeq" id="WP_369454458.1">
    <property type="nucleotide sequence ID" value="NZ_JBGCUO010000001.1"/>
</dbReference>
<dbReference type="SMART" id="SM01207">
    <property type="entry name" value="G3P_acyltransf"/>
    <property type="match status" value="1"/>
</dbReference>
<dbReference type="PANTHER" id="PTHR30309">
    <property type="entry name" value="INNER MEMBRANE PROTEIN YGIH"/>
    <property type="match status" value="1"/>
</dbReference>
<feature type="transmembrane region" description="Helical" evidence="10">
    <location>
        <begin position="120"/>
        <end position="144"/>
    </location>
</feature>
<dbReference type="EC" id="2.3.1.275" evidence="10"/>
<reference evidence="11 12" key="1">
    <citation type="submission" date="2024-07" db="EMBL/GenBank/DDBJ databases">
        <authorList>
            <person name="Ren Q."/>
        </authorList>
    </citation>
    <scope>NUCLEOTIDE SEQUENCE [LARGE SCALE GENOMIC DNA]</scope>
    <source>
        <strain evidence="11 12">REN37</strain>
    </source>
</reference>
<keyword evidence="5 10" id="KW-1133">Transmembrane helix</keyword>
<keyword evidence="7 10" id="KW-0472">Membrane</keyword>
<comment type="subunit">
    <text evidence="10">Probably interacts with PlsX.</text>
</comment>
<evidence type="ECO:0000256" key="9">
    <source>
        <dbReference type="ARBA" id="ARBA00023264"/>
    </source>
</evidence>
<dbReference type="NCBIfam" id="TIGR00023">
    <property type="entry name" value="glycerol-3-phosphate 1-O-acyltransferase PlsY"/>
    <property type="match status" value="1"/>
</dbReference>
<feature type="transmembrane region" description="Helical" evidence="10">
    <location>
        <begin position="89"/>
        <end position="108"/>
    </location>
</feature>
<evidence type="ECO:0000256" key="2">
    <source>
        <dbReference type="ARBA" id="ARBA00022516"/>
    </source>
</evidence>
<organism evidence="11 12">
    <name type="scientific">Isoalcanivorax beigongshangi</name>
    <dbReference type="NCBI Taxonomy" id="3238810"/>
    <lineage>
        <taxon>Bacteria</taxon>
        <taxon>Pseudomonadati</taxon>
        <taxon>Pseudomonadota</taxon>
        <taxon>Gammaproteobacteria</taxon>
        <taxon>Oceanospirillales</taxon>
        <taxon>Alcanivoracaceae</taxon>
        <taxon>Isoalcanivorax</taxon>
    </lineage>
</organism>
<evidence type="ECO:0000256" key="6">
    <source>
        <dbReference type="ARBA" id="ARBA00023098"/>
    </source>
</evidence>
<comment type="catalytic activity">
    <reaction evidence="10">
        <text>an acyl phosphate + sn-glycerol 3-phosphate = a 1-acyl-sn-glycero-3-phosphate + phosphate</text>
        <dbReference type="Rhea" id="RHEA:34075"/>
        <dbReference type="ChEBI" id="CHEBI:43474"/>
        <dbReference type="ChEBI" id="CHEBI:57597"/>
        <dbReference type="ChEBI" id="CHEBI:57970"/>
        <dbReference type="ChEBI" id="CHEBI:59918"/>
        <dbReference type="EC" id="2.3.1.275"/>
    </reaction>
</comment>
<comment type="similarity">
    <text evidence="10">Belongs to the PlsY family.</text>
</comment>
<evidence type="ECO:0000313" key="12">
    <source>
        <dbReference type="Proteomes" id="UP001562065"/>
    </source>
</evidence>
<evidence type="ECO:0000256" key="10">
    <source>
        <dbReference type="HAMAP-Rule" id="MF_01043"/>
    </source>
</evidence>
<comment type="function">
    <text evidence="10">Catalyzes the transfer of an acyl group from acyl-phosphate (acyl-PO(4)) to glycerol-3-phosphate (G3P) to form lysophosphatidic acid (LPA). This enzyme utilizes acyl-phosphate as fatty acyl donor, but not acyl-CoA or acyl-ACP.</text>
</comment>
<keyword evidence="6 10" id="KW-0443">Lipid metabolism</keyword>
<comment type="pathway">
    <text evidence="10">Lipid metabolism; phospholipid metabolism.</text>
</comment>
<keyword evidence="11" id="KW-0012">Acyltransferase</keyword>
<protein>
    <recommendedName>
        <fullName evidence="10">Glycerol-3-phosphate acyltransferase</fullName>
    </recommendedName>
    <alternativeName>
        <fullName evidence="10">Acyl-PO4 G3P acyltransferase</fullName>
    </alternativeName>
    <alternativeName>
        <fullName evidence="10">Acyl-phosphate--glycerol-3-phosphate acyltransferase</fullName>
    </alternativeName>
    <alternativeName>
        <fullName evidence="10">G3P acyltransferase</fullName>
        <shortName evidence="10">GPAT</shortName>
        <ecNumber evidence="10">2.3.1.275</ecNumber>
    </alternativeName>
    <alternativeName>
        <fullName evidence="10">Lysophosphatidic acid synthase</fullName>
        <shortName evidence="10">LPA synthase</shortName>
    </alternativeName>
</protein>
<dbReference type="Pfam" id="PF02660">
    <property type="entry name" value="G3P_acyltransf"/>
    <property type="match status" value="1"/>
</dbReference>
<dbReference type="HAMAP" id="MF_01043">
    <property type="entry name" value="PlsY"/>
    <property type="match status" value="1"/>
</dbReference>
<comment type="caution">
    <text evidence="10">Lacks conserved residue(s) required for the propagation of feature annotation.</text>
</comment>
<dbReference type="Proteomes" id="UP001562065">
    <property type="component" value="Unassembled WGS sequence"/>
</dbReference>
<evidence type="ECO:0000256" key="1">
    <source>
        <dbReference type="ARBA" id="ARBA00022475"/>
    </source>
</evidence>
<name>A0ABV4AEX3_9GAMM</name>
<evidence type="ECO:0000256" key="5">
    <source>
        <dbReference type="ARBA" id="ARBA00022989"/>
    </source>
</evidence>
<keyword evidence="3 10" id="KW-0808">Transferase</keyword>
<evidence type="ECO:0000313" key="11">
    <source>
        <dbReference type="EMBL" id="MEY1661210.1"/>
    </source>
</evidence>
<dbReference type="GO" id="GO:0004366">
    <property type="term" value="F:glycerol-3-phosphate O-acyltransferase activity"/>
    <property type="evidence" value="ECO:0007669"/>
    <property type="project" value="UniProtKB-EC"/>
</dbReference>
<comment type="caution">
    <text evidence="11">The sequence shown here is derived from an EMBL/GenBank/DDBJ whole genome shotgun (WGS) entry which is preliminary data.</text>
</comment>
<evidence type="ECO:0000256" key="3">
    <source>
        <dbReference type="ARBA" id="ARBA00022679"/>
    </source>
</evidence>
<evidence type="ECO:0000256" key="8">
    <source>
        <dbReference type="ARBA" id="ARBA00023209"/>
    </source>
</evidence>
<keyword evidence="1 10" id="KW-1003">Cell membrane</keyword>
<keyword evidence="9 10" id="KW-1208">Phospholipid metabolism</keyword>
<feature type="transmembrane region" description="Helical" evidence="10">
    <location>
        <begin position="150"/>
        <end position="183"/>
    </location>
</feature>
<proteinExistence type="inferred from homology"/>
<evidence type="ECO:0000256" key="4">
    <source>
        <dbReference type="ARBA" id="ARBA00022692"/>
    </source>
</evidence>
<accession>A0ABV4AEX3</accession>
<comment type="subcellular location">
    <subcellularLocation>
        <location evidence="10">Cell membrane</location>
        <topology evidence="10">Multi-pass membrane protein</topology>
    </subcellularLocation>
</comment>
<dbReference type="EMBL" id="JBGCUO010000001">
    <property type="protein sequence ID" value="MEY1661210.1"/>
    <property type="molecule type" value="Genomic_DNA"/>
</dbReference>
<gene>
    <name evidence="10 11" type="primary">plsY</name>
    <name evidence="11" type="ORF">AB5I84_03510</name>
</gene>
<keyword evidence="4 10" id="KW-0812">Transmembrane</keyword>
<keyword evidence="2 10" id="KW-0444">Lipid biosynthesis</keyword>
<keyword evidence="12" id="KW-1185">Reference proteome</keyword>